<gene>
    <name evidence="11" type="ORF">GP486_000120</name>
</gene>
<dbReference type="SUPFAM" id="SSF51735">
    <property type="entry name" value="NAD(P)-binding Rossmann-fold domains"/>
    <property type="match status" value="1"/>
</dbReference>
<keyword evidence="5 7" id="KW-0520">NAD</keyword>
<evidence type="ECO:0000256" key="4">
    <source>
        <dbReference type="ARBA" id="ARBA00023002"/>
    </source>
</evidence>
<feature type="binding site" evidence="7">
    <location>
        <begin position="119"/>
        <end position="121"/>
    </location>
    <ligand>
        <name>NAD(+)</name>
        <dbReference type="ChEBI" id="CHEBI:57540"/>
    </ligand>
</feature>
<evidence type="ECO:0000256" key="3">
    <source>
        <dbReference type="ARBA" id="ARBA00012967"/>
    </source>
</evidence>
<feature type="binding site" evidence="7">
    <location>
        <position position="96"/>
    </location>
    <ligand>
        <name>NAD(+)</name>
        <dbReference type="ChEBI" id="CHEBI:57540"/>
    </ligand>
</feature>
<sequence>MLSTTTTIAIVGAGYVGSAIANALLLRQVARDIVLVDIDEDMCRAQVQDLSDAAFSSATRVTQGTYRDASLCDIIVIAAGIGPRFDESRLSLIDKNLGTLKQVLGAMRPLRQDAIVVVVANPVDLLTYFAQQLSGLPKCQVFGSGTSLDSVRLRAALAERLQISSSAIQANVLGEHGDSQVVAWSTATVGGSPLSNVFPFHLDDQPEIAKATKEKAFDIIKAKGHTSYGIAAVVSSICECIILDRRQVHPLSHWQESLKCCLSLPAILGRSGVLSTIPTPLSEGERALIEKSAKEMRQVVHQCAWQSPRL</sequence>
<dbReference type="GO" id="GO:0006089">
    <property type="term" value="P:lactate metabolic process"/>
    <property type="evidence" value="ECO:0007669"/>
    <property type="project" value="TreeGrafter"/>
</dbReference>
<evidence type="ECO:0000256" key="5">
    <source>
        <dbReference type="ARBA" id="ARBA00023027"/>
    </source>
</evidence>
<comment type="caution">
    <text evidence="11">The sequence shown here is derived from an EMBL/GenBank/DDBJ whole genome shotgun (WGS) entry which is preliminary data.</text>
</comment>
<evidence type="ECO:0000256" key="6">
    <source>
        <dbReference type="PIRSR" id="PIRSR000102-1"/>
    </source>
</evidence>
<evidence type="ECO:0000256" key="8">
    <source>
        <dbReference type="RuleBase" id="RU000496"/>
    </source>
</evidence>
<dbReference type="InterPro" id="IPR018177">
    <property type="entry name" value="L-lactate_DH_AS"/>
</dbReference>
<evidence type="ECO:0000313" key="12">
    <source>
        <dbReference type="Proteomes" id="UP000750711"/>
    </source>
</evidence>
<evidence type="ECO:0000256" key="1">
    <source>
        <dbReference type="ARBA" id="ARBA00004843"/>
    </source>
</evidence>
<dbReference type="InterPro" id="IPR001236">
    <property type="entry name" value="Lactate/malate_DH_N"/>
</dbReference>
<proteinExistence type="inferred from homology"/>
<dbReference type="InterPro" id="IPR036291">
    <property type="entry name" value="NAD(P)-bd_dom_sf"/>
</dbReference>
<dbReference type="Gene3D" id="3.40.50.720">
    <property type="entry name" value="NAD(P)-binding Rossmann-like Domain"/>
    <property type="match status" value="1"/>
</dbReference>
<feature type="active site" description="Proton acceptor" evidence="6">
    <location>
        <position position="176"/>
    </location>
</feature>
<dbReference type="Proteomes" id="UP000750711">
    <property type="component" value="Unassembled WGS sequence"/>
</dbReference>
<dbReference type="Pfam" id="PF02866">
    <property type="entry name" value="Ldh_1_C"/>
    <property type="match status" value="1"/>
</dbReference>
<dbReference type="InterPro" id="IPR001557">
    <property type="entry name" value="L-lactate/malate_DH"/>
</dbReference>
<dbReference type="GO" id="GO:0004459">
    <property type="term" value="F:L-lactate dehydrogenase (NAD+) activity"/>
    <property type="evidence" value="ECO:0007669"/>
    <property type="project" value="UniProtKB-EC"/>
</dbReference>
<dbReference type="EMBL" id="JAGHQM010000006">
    <property type="protein sequence ID" value="KAH0566478.1"/>
    <property type="molecule type" value="Genomic_DNA"/>
</dbReference>
<dbReference type="Gene3D" id="3.90.110.10">
    <property type="entry name" value="Lactate dehydrogenase/glycoside hydrolase, family 4, C-terminal"/>
    <property type="match status" value="1"/>
</dbReference>
<dbReference type="PROSITE" id="PS00064">
    <property type="entry name" value="L_LDH"/>
    <property type="match status" value="1"/>
</dbReference>
<comment type="catalytic activity">
    <reaction evidence="8">
        <text>(S)-lactate + NAD(+) = pyruvate + NADH + H(+)</text>
        <dbReference type="Rhea" id="RHEA:23444"/>
        <dbReference type="ChEBI" id="CHEBI:15361"/>
        <dbReference type="ChEBI" id="CHEBI:15378"/>
        <dbReference type="ChEBI" id="CHEBI:16651"/>
        <dbReference type="ChEBI" id="CHEBI:57540"/>
        <dbReference type="ChEBI" id="CHEBI:57945"/>
        <dbReference type="EC" id="1.1.1.27"/>
    </reaction>
</comment>
<evidence type="ECO:0000313" key="11">
    <source>
        <dbReference type="EMBL" id="KAH0566478.1"/>
    </source>
</evidence>
<keyword evidence="4 8" id="KW-0560">Oxidoreductase</keyword>
<accession>A0A9P8RU98</accession>
<feature type="domain" description="Lactate/malate dehydrogenase N-terminal" evidence="9">
    <location>
        <begin position="7"/>
        <end position="143"/>
    </location>
</feature>
<dbReference type="PRINTS" id="PR00086">
    <property type="entry name" value="LLDHDRGNASE"/>
</dbReference>
<name>A0A9P8RU98_9PEZI</name>
<dbReference type="Pfam" id="PF00056">
    <property type="entry name" value="Ldh_1_N"/>
    <property type="match status" value="1"/>
</dbReference>
<dbReference type="PANTHER" id="PTHR43128">
    <property type="entry name" value="L-2-HYDROXYCARBOXYLATE DEHYDROGENASE (NAD(P)(+))"/>
    <property type="match status" value="1"/>
</dbReference>
<feature type="binding site" evidence="7">
    <location>
        <begin position="12"/>
        <end position="17"/>
    </location>
    <ligand>
        <name>NAD(+)</name>
        <dbReference type="ChEBI" id="CHEBI:57540"/>
    </ligand>
</feature>
<organism evidence="11 12">
    <name type="scientific">Trichoglossum hirsutum</name>
    <dbReference type="NCBI Taxonomy" id="265104"/>
    <lineage>
        <taxon>Eukaryota</taxon>
        <taxon>Fungi</taxon>
        <taxon>Dikarya</taxon>
        <taxon>Ascomycota</taxon>
        <taxon>Pezizomycotina</taxon>
        <taxon>Geoglossomycetes</taxon>
        <taxon>Geoglossales</taxon>
        <taxon>Geoglossaceae</taxon>
        <taxon>Trichoglossum</taxon>
    </lineage>
</organism>
<comment type="pathway">
    <text evidence="1 8">Fermentation; pyruvate fermentation to lactate; (S)-lactate from pyruvate: step 1/1.</text>
</comment>
<protein>
    <recommendedName>
        <fullName evidence="3 8">L-lactate dehydrogenase</fullName>
        <ecNumber evidence="3 8">1.1.1.27</ecNumber>
    </recommendedName>
</protein>
<dbReference type="PIRSF" id="PIRSF000102">
    <property type="entry name" value="Lac_mal_DH"/>
    <property type="match status" value="1"/>
</dbReference>
<evidence type="ECO:0000259" key="9">
    <source>
        <dbReference type="Pfam" id="PF00056"/>
    </source>
</evidence>
<dbReference type="CDD" id="cd00300">
    <property type="entry name" value="LDH_like"/>
    <property type="match status" value="1"/>
</dbReference>
<comment type="similarity">
    <text evidence="2">Belongs to the LDH/MDH superfamily. LDH family.</text>
</comment>
<keyword evidence="12" id="KW-1185">Reference proteome</keyword>
<feature type="domain" description="Lactate/malate dehydrogenase C-terminal" evidence="10">
    <location>
        <begin position="146"/>
        <end position="301"/>
    </location>
</feature>
<evidence type="ECO:0000256" key="2">
    <source>
        <dbReference type="ARBA" id="ARBA00006054"/>
    </source>
</evidence>
<dbReference type="SUPFAM" id="SSF56327">
    <property type="entry name" value="LDH C-terminal domain-like"/>
    <property type="match status" value="1"/>
</dbReference>
<evidence type="ECO:0000259" key="10">
    <source>
        <dbReference type="Pfam" id="PF02866"/>
    </source>
</evidence>
<reference evidence="11" key="1">
    <citation type="submission" date="2021-03" db="EMBL/GenBank/DDBJ databases">
        <title>Comparative genomics and phylogenomic investigation of the class Geoglossomycetes provide insights into ecological specialization and systematics.</title>
        <authorList>
            <person name="Melie T."/>
            <person name="Pirro S."/>
            <person name="Miller A.N."/>
            <person name="Quandt A."/>
        </authorList>
    </citation>
    <scope>NUCLEOTIDE SEQUENCE</scope>
    <source>
        <strain evidence="11">CAQ_001_2017</strain>
    </source>
</reference>
<feature type="binding site" evidence="7">
    <location>
        <position position="37"/>
    </location>
    <ligand>
        <name>NAD(+)</name>
        <dbReference type="ChEBI" id="CHEBI:57540"/>
    </ligand>
</feature>
<dbReference type="PANTHER" id="PTHR43128:SF16">
    <property type="entry name" value="L-LACTATE DEHYDROGENASE"/>
    <property type="match status" value="1"/>
</dbReference>
<dbReference type="AlphaFoldDB" id="A0A9P8RU98"/>
<dbReference type="InterPro" id="IPR015955">
    <property type="entry name" value="Lactate_DH/Glyco_Ohase_4_C"/>
</dbReference>
<dbReference type="InterPro" id="IPR022383">
    <property type="entry name" value="Lactate/malate_DH_C"/>
</dbReference>
<dbReference type="EC" id="1.1.1.27" evidence="3 8"/>
<evidence type="ECO:0000256" key="7">
    <source>
        <dbReference type="PIRSR" id="PIRSR000102-3"/>
    </source>
</evidence>